<dbReference type="AlphaFoldDB" id="A0A0B2JZY8"/>
<dbReference type="InterPro" id="IPR000531">
    <property type="entry name" value="Beta-barrel_TonB"/>
</dbReference>
<evidence type="ECO:0000256" key="7">
    <source>
        <dbReference type="ARBA" id="ARBA00023136"/>
    </source>
</evidence>
<dbReference type="Gene3D" id="2.170.130.10">
    <property type="entry name" value="TonB-dependent receptor, plug domain"/>
    <property type="match status" value="1"/>
</dbReference>
<dbReference type="PROSITE" id="PS52016">
    <property type="entry name" value="TONB_DEPENDENT_REC_3"/>
    <property type="match status" value="1"/>
</dbReference>
<keyword evidence="6 10" id="KW-0798">TonB box</keyword>
<dbReference type="PANTHER" id="PTHR32552:SF82">
    <property type="entry name" value="FCUA PROTEIN"/>
    <property type="match status" value="1"/>
</dbReference>
<feature type="domain" description="TonB-dependent receptor plug" evidence="13">
    <location>
        <begin position="68"/>
        <end position="162"/>
    </location>
</feature>
<comment type="subcellular location">
    <subcellularLocation>
        <location evidence="1 9">Cell outer membrane</location>
        <topology evidence="1 9">Multi-pass membrane protein</topology>
    </subcellularLocation>
</comment>
<dbReference type="SUPFAM" id="SSF56935">
    <property type="entry name" value="Porins"/>
    <property type="match status" value="1"/>
</dbReference>
<gene>
    <name evidence="14" type="ORF">NZ47_05945</name>
</gene>
<evidence type="ECO:0000256" key="1">
    <source>
        <dbReference type="ARBA" id="ARBA00004571"/>
    </source>
</evidence>
<evidence type="ECO:0000313" key="15">
    <source>
        <dbReference type="Proteomes" id="UP000030993"/>
    </source>
</evidence>
<dbReference type="PANTHER" id="PTHR32552">
    <property type="entry name" value="FERRICHROME IRON RECEPTOR-RELATED"/>
    <property type="match status" value="1"/>
</dbReference>
<evidence type="ECO:0000256" key="5">
    <source>
        <dbReference type="ARBA" id="ARBA00022692"/>
    </source>
</evidence>
<keyword evidence="11" id="KW-0732">Signal</keyword>
<evidence type="ECO:0000256" key="3">
    <source>
        <dbReference type="ARBA" id="ARBA00022448"/>
    </source>
</evidence>
<dbReference type="GO" id="GO:0038023">
    <property type="term" value="F:signaling receptor activity"/>
    <property type="evidence" value="ECO:0007669"/>
    <property type="project" value="InterPro"/>
</dbReference>
<dbReference type="InterPro" id="IPR037066">
    <property type="entry name" value="Plug_dom_sf"/>
</dbReference>
<keyword evidence="5 9" id="KW-0812">Transmembrane</keyword>
<evidence type="ECO:0000259" key="13">
    <source>
        <dbReference type="Pfam" id="PF07715"/>
    </source>
</evidence>
<keyword evidence="3 9" id="KW-0813">Transport</keyword>
<name>A0A0B2JZY8_9FIRM</name>
<comment type="caution">
    <text evidence="14">The sequence shown here is derived from an EMBL/GenBank/DDBJ whole genome shotgun (WGS) entry which is preliminary data.</text>
</comment>
<dbReference type="EMBL" id="JSCE01000121">
    <property type="protein sequence ID" value="KHM52238.1"/>
    <property type="molecule type" value="Genomic_DNA"/>
</dbReference>
<dbReference type="STRING" id="82374.NZ47_05945"/>
<evidence type="ECO:0000313" key="14">
    <source>
        <dbReference type="EMBL" id="KHM52238.1"/>
    </source>
</evidence>
<dbReference type="Pfam" id="PF00593">
    <property type="entry name" value="TonB_dep_Rec_b-barrel"/>
    <property type="match status" value="1"/>
</dbReference>
<evidence type="ECO:0000259" key="12">
    <source>
        <dbReference type="Pfam" id="PF00593"/>
    </source>
</evidence>
<proteinExistence type="inferred from homology"/>
<dbReference type="InterPro" id="IPR036942">
    <property type="entry name" value="Beta-barrel_TonB_sf"/>
</dbReference>
<keyword evidence="15" id="KW-1185">Reference proteome</keyword>
<dbReference type="Gene3D" id="2.40.170.20">
    <property type="entry name" value="TonB-dependent receptor, beta-barrel domain"/>
    <property type="match status" value="1"/>
</dbReference>
<evidence type="ECO:0000256" key="8">
    <source>
        <dbReference type="ARBA" id="ARBA00023237"/>
    </source>
</evidence>
<feature type="chain" id="PRO_5002071522" evidence="11">
    <location>
        <begin position="32"/>
        <end position="716"/>
    </location>
</feature>
<evidence type="ECO:0000256" key="11">
    <source>
        <dbReference type="SAM" id="SignalP"/>
    </source>
</evidence>
<dbReference type="InterPro" id="IPR012910">
    <property type="entry name" value="Plug_dom"/>
</dbReference>
<organism evidence="14 15">
    <name type="scientific">Anaerovibrio lipolyticus</name>
    <dbReference type="NCBI Taxonomy" id="82374"/>
    <lineage>
        <taxon>Bacteria</taxon>
        <taxon>Bacillati</taxon>
        <taxon>Bacillota</taxon>
        <taxon>Negativicutes</taxon>
        <taxon>Selenomonadales</taxon>
        <taxon>Selenomonadaceae</taxon>
        <taxon>Anaerovibrio</taxon>
    </lineage>
</organism>
<dbReference type="InterPro" id="IPR010105">
    <property type="entry name" value="TonB_sidphr_rcpt"/>
</dbReference>
<reference evidence="14 15" key="1">
    <citation type="journal article" date="2013" name="PLoS ONE">
        <title>Identification and characterization of three novel lipases belonging to families II and V from Anaerovibrio lipolyticus 5ST.</title>
        <authorList>
            <person name="Prive F."/>
            <person name="Kaderbhai N.N."/>
            <person name="Girdwood S."/>
            <person name="Worgan H.J."/>
            <person name="Pinloche E."/>
            <person name="Scollan N.D."/>
            <person name="Huws S.A."/>
            <person name="Newbold C.J."/>
        </authorList>
    </citation>
    <scope>NUCLEOTIDE SEQUENCE [LARGE SCALE GENOMIC DNA]</scope>
    <source>
        <strain evidence="14 15">5S</strain>
    </source>
</reference>
<comment type="similarity">
    <text evidence="2 9 10">Belongs to the TonB-dependent receptor family.</text>
</comment>
<evidence type="ECO:0000256" key="9">
    <source>
        <dbReference type="PROSITE-ProRule" id="PRU01360"/>
    </source>
</evidence>
<keyword evidence="7 9" id="KW-0472">Membrane</keyword>
<dbReference type="Proteomes" id="UP000030993">
    <property type="component" value="Unassembled WGS sequence"/>
</dbReference>
<keyword evidence="4 9" id="KW-1134">Transmembrane beta strand</keyword>
<feature type="domain" description="TonB-dependent receptor-like beta-barrel" evidence="12">
    <location>
        <begin position="248"/>
        <end position="684"/>
    </location>
</feature>
<evidence type="ECO:0000256" key="10">
    <source>
        <dbReference type="RuleBase" id="RU003357"/>
    </source>
</evidence>
<evidence type="ECO:0000256" key="4">
    <source>
        <dbReference type="ARBA" id="ARBA00022452"/>
    </source>
</evidence>
<accession>A0A0B2JZY8</accession>
<dbReference type="Pfam" id="PF07715">
    <property type="entry name" value="Plug"/>
    <property type="match status" value="1"/>
</dbReference>
<feature type="signal peptide" evidence="11">
    <location>
        <begin position="1"/>
        <end position="31"/>
    </location>
</feature>
<dbReference type="GO" id="GO:0015891">
    <property type="term" value="P:siderophore transport"/>
    <property type="evidence" value="ECO:0007669"/>
    <property type="project" value="InterPro"/>
</dbReference>
<dbReference type="GO" id="GO:0015344">
    <property type="term" value="F:siderophore uptake transmembrane transporter activity"/>
    <property type="evidence" value="ECO:0007669"/>
    <property type="project" value="TreeGrafter"/>
</dbReference>
<dbReference type="NCBIfam" id="TIGR01783">
    <property type="entry name" value="TonB-siderophor"/>
    <property type="match status" value="1"/>
</dbReference>
<evidence type="ECO:0000256" key="2">
    <source>
        <dbReference type="ARBA" id="ARBA00009810"/>
    </source>
</evidence>
<dbReference type="GO" id="GO:0009279">
    <property type="term" value="C:cell outer membrane"/>
    <property type="evidence" value="ECO:0007669"/>
    <property type="project" value="UniProtKB-SubCell"/>
</dbReference>
<keyword evidence="8 9" id="KW-0998">Cell outer membrane</keyword>
<keyword evidence="14" id="KW-0675">Receptor</keyword>
<sequence>MFGEMKMEKKKWLTLAIVTALTTGSWSVAFAETISDLGDENVTVYGDEEKDGFVTDKGSVGILGNRDTMKVPFTTTNITEKTVEAFGNPSQPLDSVLAGSPSIRGTGSILHNDFQLRGFRANGSSSYVNGVPDMFTQFNAPLHVIEQIDVLAGPNSGIGGTGTHYESNAAGGLVNFVTKRATHDFNRLTLSHTGRGMLGGYLDSSFRTGKNKEWGFRLNLEQVDGETAVKGQKVNASSIYLNVDYKGRKSNTNLFTGYRQNEVSGGQRWFKLGGAVTKFPSVPNPSNDYGYNGQVKSSYGWLAILNHEQKMDDSWKWFANFGYMGNKLNKNVMYQNSAITILNDAGDYNLTSQRTTTPQNATYAQLGINGKLETGELKHDITIAVDKAWRTRYATKASPVTNLGTANIYTGVVNQLMEPPTDYEYGLTNKTHMSGINIADTISYGKMDVLLGIHHHESHVDGYSAATGKQTSSVNSSANCPTYGIMYSPMESFAVYASHSENFDGGAIVGNTYQNVGEILPPAKTKQNEIGLKYKFNNGVLASLSYFDITQANNIAVDRADGTYLVQDGQLRHKGVELAVSGRIAPKWNIASGIAYMDATKEKTARGLQDGITEDGTPKWTASLVARYDADDKFSAFGRMSYVGSATILNEKFRAPAYTVVDLGINYRTKIGTCPALFSLTCYNVFDKDYWMVSRGDNNIYLSTPRTFALSMSLDI</sequence>
<dbReference type="InterPro" id="IPR039426">
    <property type="entry name" value="TonB-dep_rcpt-like"/>
</dbReference>
<dbReference type="CDD" id="cd01347">
    <property type="entry name" value="ligand_gated_channel"/>
    <property type="match status" value="1"/>
</dbReference>
<protein>
    <submittedName>
        <fullName evidence="14">TonB-dependent receptor</fullName>
    </submittedName>
</protein>
<evidence type="ECO:0000256" key="6">
    <source>
        <dbReference type="ARBA" id="ARBA00023077"/>
    </source>
</evidence>